<evidence type="ECO:0008006" key="6">
    <source>
        <dbReference type="Google" id="ProtNLM"/>
    </source>
</evidence>
<sequence>MYLYLPSMTMWPDGTSIIILVLLLPLAVIVVVEGDEMRKGVAQNAMTGSPSSPWLKRARNPRVIGCWNRPWICNEGLGFPPMIKRLCCKNRCVDVSSDVNNCGLCGIRCPFPWQCCNGFCIDTNINPFHCGNCLNRCPLGSLCFYGMCGYAQPLPPFPFPLPPKLPLPPFPPKPPKPHPPFPPKG</sequence>
<dbReference type="EMBL" id="JABCRI010000003">
    <property type="protein sequence ID" value="KAF8409607.1"/>
    <property type="molecule type" value="Genomic_DNA"/>
</dbReference>
<feature type="chain" id="PRO_5032991060" description="Stigma-specific Stig1 family protein" evidence="3">
    <location>
        <begin position="35"/>
        <end position="185"/>
    </location>
</feature>
<keyword evidence="2 3" id="KW-0732">Signal</keyword>
<name>A0A835DR94_TETSI</name>
<evidence type="ECO:0000313" key="5">
    <source>
        <dbReference type="Proteomes" id="UP000655225"/>
    </source>
</evidence>
<dbReference type="PANTHER" id="PTHR33227">
    <property type="entry name" value="STIGMA-SPECIFIC STIG1-LIKE PROTEIN 3"/>
    <property type="match status" value="1"/>
</dbReference>
<dbReference type="Proteomes" id="UP000655225">
    <property type="component" value="Unassembled WGS sequence"/>
</dbReference>
<dbReference type="Pfam" id="PF04885">
    <property type="entry name" value="Stig1"/>
    <property type="match status" value="1"/>
</dbReference>
<accession>A0A835DR94</accession>
<reference evidence="4 5" key="1">
    <citation type="submission" date="2020-04" db="EMBL/GenBank/DDBJ databases">
        <title>Plant Genome Project.</title>
        <authorList>
            <person name="Zhang R.-G."/>
        </authorList>
    </citation>
    <scope>NUCLEOTIDE SEQUENCE [LARGE SCALE GENOMIC DNA]</scope>
    <source>
        <strain evidence="4">YNK0</strain>
        <tissue evidence="4">Leaf</tissue>
    </source>
</reference>
<evidence type="ECO:0000256" key="2">
    <source>
        <dbReference type="ARBA" id="ARBA00022729"/>
    </source>
</evidence>
<comment type="caution">
    <text evidence="4">The sequence shown here is derived from an EMBL/GenBank/DDBJ whole genome shotgun (WGS) entry which is preliminary data.</text>
</comment>
<dbReference type="InterPro" id="IPR006969">
    <property type="entry name" value="Stig-like"/>
</dbReference>
<evidence type="ECO:0000256" key="3">
    <source>
        <dbReference type="SAM" id="SignalP"/>
    </source>
</evidence>
<dbReference type="PANTHER" id="PTHR33227:SF48">
    <property type="entry name" value="STIGMA-SPECIFIC STIG1-LIKE PROTEIN 4"/>
    <property type="match status" value="1"/>
</dbReference>
<dbReference type="OrthoDB" id="2013942at2759"/>
<evidence type="ECO:0000313" key="4">
    <source>
        <dbReference type="EMBL" id="KAF8409607.1"/>
    </source>
</evidence>
<dbReference type="OMA" id="RPWICNE"/>
<evidence type="ECO:0000256" key="1">
    <source>
        <dbReference type="ARBA" id="ARBA00006010"/>
    </source>
</evidence>
<feature type="signal peptide" evidence="3">
    <location>
        <begin position="1"/>
        <end position="34"/>
    </location>
</feature>
<keyword evidence="5" id="KW-1185">Reference proteome</keyword>
<organism evidence="4 5">
    <name type="scientific">Tetracentron sinense</name>
    <name type="common">Spur-leaf</name>
    <dbReference type="NCBI Taxonomy" id="13715"/>
    <lineage>
        <taxon>Eukaryota</taxon>
        <taxon>Viridiplantae</taxon>
        <taxon>Streptophyta</taxon>
        <taxon>Embryophyta</taxon>
        <taxon>Tracheophyta</taxon>
        <taxon>Spermatophyta</taxon>
        <taxon>Magnoliopsida</taxon>
        <taxon>Trochodendrales</taxon>
        <taxon>Trochodendraceae</taxon>
        <taxon>Tetracentron</taxon>
    </lineage>
</organism>
<gene>
    <name evidence="4" type="ORF">HHK36_005685</name>
</gene>
<protein>
    <recommendedName>
        <fullName evidence="6">Stigma-specific Stig1 family protein</fullName>
    </recommendedName>
</protein>
<comment type="similarity">
    <text evidence="1">Belongs to the STIG1 family.</text>
</comment>
<proteinExistence type="inferred from homology"/>
<dbReference type="AlphaFoldDB" id="A0A835DR94"/>